<dbReference type="InterPro" id="IPR027443">
    <property type="entry name" value="IPNS-like_sf"/>
</dbReference>
<comment type="caution">
    <text evidence="3">The sequence shown here is derived from an EMBL/GenBank/DDBJ whole genome shotgun (WGS) entry which is preliminary data.</text>
</comment>
<dbReference type="SUPFAM" id="SSF51197">
    <property type="entry name" value="Clavaminate synthase-like"/>
    <property type="match status" value="1"/>
</dbReference>
<name>A0A7J0DTM6_9ERIC</name>
<evidence type="ECO:0000259" key="2">
    <source>
        <dbReference type="Pfam" id="PF25074"/>
    </source>
</evidence>
<dbReference type="Pfam" id="PF25074">
    <property type="entry name" value="DUF7798"/>
    <property type="match status" value="1"/>
</dbReference>
<dbReference type="Proteomes" id="UP000585474">
    <property type="component" value="Unassembled WGS sequence"/>
</dbReference>
<dbReference type="AlphaFoldDB" id="A0A7J0DTM6"/>
<dbReference type="EMBL" id="BJWL01000366">
    <property type="protein sequence ID" value="GFS41169.1"/>
    <property type="molecule type" value="Genomic_DNA"/>
</dbReference>
<evidence type="ECO:0000313" key="4">
    <source>
        <dbReference type="Proteomes" id="UP000585474"/>
    </source>
</evidence>
<dbReference type="InterPro" id="IPR050231">
    <property type="entry name" value="Iron_ascorbate_oxido_reductase"/>
</dbReference>
<dbReference type="OrthoDB" id="288590at2759"/>
<proteinExistence type="predicted"/>
<dbReference type="Pfam" id="PF03171">
    <property type="entry name" value="2OG-FeII_Oxy"/>
    <property type="match status" value="1"/>
</dbReference>
<protein>
    <submittedName>
        <fullName evidence="3">2-oxoglutarate (2OG) and Fe(II)-dependent oxygenase superfamily protein</fullName>
    </submittedName>
</protein>
<dbReference type="Gene3D" id="2.60.120.330">
    <property type="entry name" value="B-lactam Antibiotic, Isopenicillin N Synthase, Chain"/>
    <property type="match status" value="2"/>
</dbReference>
<evidence type="ECO:0000313" key="3">
    <source>
        <dbReference type="EMBL" id="GFS41169.1"/>
    </source>
</evidence>
<dbReference type="PANTHER" id="PTHR47990">
    <property type="entry name" value="2-OXOGLUTARATE (2OG) AND FE(II)-DEPENDENT OXYGENASE SUPERFAMILY PROTEIN-RELATED"/>
    <property type="match status" value="1"/>
</dbReference>
<dbReference type="InterPro" id="IPR044861">
    <property type="entry name" value="IPNS-like_FE2OG_OXY"/>
</dbReference>
<dbReference type="InterPro" id="IPR056700">
    <property type="entry name" value="DUF7798"/>
</dbReference>
<gene>
    <name evidence="3" type="ORF">Acr_00g0072750</name>
</gene>
<reference evidence="4" key="1">
    <citation type="submission" date="2019-07" db="EMBL/GenBank/DDBJ databases">
        <title>De Novo Assembly of kiwifruit Actinidia rufa.</title>
        <authorList>
            <person name="Sugita-Konishi S."/>
            <person name="Sato K."/>
            <person name="Mori E."/>
            <person name="Abe Y."/>
            <person name="Kisaki G."/>
            <person name="Hamano K."/>
            <person name="Suezawa K."/>
            <person name="Otani M."/>
            <person name="Fukuda T."/>
            <person name="Manabe T."/>
            <person name="Gomi K."/>
            <person name="Tabuchi M."/>
            <person name="Akimitsu K."/>
            <person name="Kataoka I."/>
        </authorList>
    </citation>
    <scope>NUCLEOTIDE SEQUENCE [LARGE SCALE GENOMIC DNA]</scope>
    <source>
        <strain evidence="4">cv. Fuchu</strain>
    </source>
</reference>
<feature type="domain" description="DUF7798" evidence="2">
    <location>
        <begin position="24"/>
        <end position="60"/>
    </location>
</feature>
<sequence length="232" mass="26556">MPMPGGLHAIIFHFSILLHRHRGEKANAFSENLRSDQTTATGKIQDGLQYLSYVVLSISMLLLEVINHGVPLDCREKIESASGKFFTQSLEEKSKVRRGELNPMGYYDREHTKNDDVGALEVKQKTDGEWIRVKPTPDAYIVNVGDIIQVWSNDKYECVEHRVMVNNERERFSIPFFFNSAHPTMVKPLEELLNHQNHHASLQLGKAAGNLSNFKKLNVENNNRLVLENFQK</sequence>
<evidence type="ECO:0000259" key="1">
    <source>
        <dbReference type="Pfam" id="PF03171"/>
    </source>
</evidence>
<organism evidence="3 4">
    <name type="scientific">Actinidia rufa</name>
    <dbReference type="NCBI Taxonomy" id="165716"/>
    <lineage>
        <taxon>Eukaryota</taxon>
        <taxon>Viridiplantae</taxon>
        <taxon>Streptophyta</taxon>
        <taxon>Embryophyta</taxon>
        <taxon>Tracheophyta</taxon>
        <taxon>Spermatophyta</taxon>
        <taxon>Magnoliopsida</taxon>
        <taxon>eudicotyledons</taxon>
        <taxon>Gunneridae</taxon>
        <taxon>Pentapetalae</taxon>
        <taxon>asterids</taxon>
        <taxon>Ericales</taxon>
        <taxon>Actinidiaceae</taxon>
        <taxon>Actinidia</taxon>
    </lineage>
</organism>
<feature type="domain" description="Isopenicillin N synthase-like Fe(2+) 2OG dioxygenase" evidence="1">
    <location>
        <begin position="115"/>
        <end position="179"/>
    </location>
</feature>
<keyword evidence="4" id="KW-1185">Reference proteome</keyword>
<accession>A0A7J0DTM6</accession>